<organism evidence="2 3">
    <name type="scientific">Francisella philomiragia</name>
    <dbReference type="NCBI Taxonomy" id="28110"/>
    <lineage>
        <taxon>Bacteria</taxon>
        <taxon>Pseudomonadati</taxon>
        <taxon>Pseudomonadota</taxon>
        <taxon>Gammaproteobacteria</taxon>
        <taxon>Thiotrichales</taxon>
        <taxon>Francisellaceae</taxon>
        <taxon>Francisella</taxon>
    </lineage>
</organism>
<feature type="transmembrane region" description="Helical" evidence="1">
    <location>
        <begin position="53"/>
        <end position="71"/>
    </location>
</feature>
<keyword evidence="3" id="KW-1185">Reference proteome</keyword>
<gene>
    <name evidence="2" type="ORF">IBE52_00290</name>
</gene>
<dbReference type="RefSeq" id="WP_200165368.1">
    <property type="nucleotide sequence ID" value="NZ_JACTSG010000001.1"/>
</dbReference>
<keyword evidence="1" id="KW-1133">Transmembrane helix</keyword>
<proteinExistence type="predicted"/>
<sequence length="78" mass="8831">MDTIMNYLDAHPYVFLGLVAFVFIFIISIYLSIVGWCVHTVQNPNSGFFKKGLAVIIGMLLLKNVMGMIYGQDQDKKK</sequence>
<evidence type="ECO:0000256" key="1">
    <source>
        <dbReference type="SAM" id="Phobius"/>
    </source>
</evidence>
<dbReference type="Proteomes" id="UP000760407">
    <property type="component" value="Unassembled WGS sequence"/>
</dbReference>
<comment type="caution">
    <text evidence="2">The sequence shown here is derived from an EMBL/GenBank/DDBJ whole genome shotgun (WGS) entry which is preliminary data.</text>
</comment>
<feature type="transmembrane region" description="Helical" evidence="1">
    <location>
        <begin position="12"/>
        <end position="33"/>
    </location>
</feature>
<keyword evidence="1" id="KW-0472">Membrane</keyword>
<name>A0ABS1G984_9GAMM</name>
<keyword evidence="1" id="KW-0812">Transmembrane</keyword>
<dbReference type="EMBL" id="JACTSG010000001">
    <property type="protein sequence ID" value="MBK2301351.1"/>
    <property type="molecule type" value="Genomic_DNA"/>
</dbReference>
<reference evidence="2 3" key="1">
    <citation type="submission" date="2020-08" db="EMBL/GenBank/DDBJ databases">
        <title>Comparative genomics of Francisella species.</title>
        <authorList>
            <person name="Sahl J."/>
            <person name="Sjodin A."/>
            <person name="Wagner D."/>
            <person name="Forsman M."/>
        </authorList>
    </citation>
    <scope>NUCLEOTIDE SEQUENCE [LARGE SCALE GENOMIC DNA]</scope>
    <source>
        <strain evidence="2 3">F1093</strain>
    </source>
</reference>
<evidence type="ECO:0000313" key="2">
    <source>
        <dbReference type="EMBL" id="MBK2301351.1"/>
    </source>
</evidence>
<protein>
    <submittedName>
        <fullName evidence="2">Uncharacterized protein</fullName>
    </submittedName>
</protein>
<evidence type="ECO:0000313" key="3">
    <source>
        <dbReference type="Proteomes" id="UP000760407"/>
    </source>
</evidence>
<accession>A0ABS1G984</accession>